<keyword evidence="6 8" id="KW-0472">Membrane</keyword>
<evidence type="ECO:0000256" key="5">
    <source>
        <dbReference type="ARBA" id="ARBA00023043"/>
    </source>
</evidence>
<dbReference type="AlphaFoldDB" id="A0A059CG43"/>
<dbReference type="InterPro" id="IPR026961">
    <property type="entry name" value="PGG_dom"/>
</dbReference>
<dbReference type="SUPFAM" id="SSF48403">
    <property type="entry name" value="Ankyrin repeat"/>
    <property type="match status" value="1"/>
</dbReference>
<dbReference type="InterPro" id="IPR036770">
    <property type="entry name" value="Ankyrin_rpt-contain_sf"/>
</dbReference>
<gene>
    <name evidence="10" type="ORF">EUGRSUZ_D01231</name>
</gene>
<dbReference type="InParanoid" id="A0A059CG43"/>
<dbReference type="Pfam" id="PF13962">
    <property type="entry name" value="PGG"/>
    <property type="match status" value="1"/>
</dbReference>
<evidence type="ECO:0000256" key="1">
    <source>
        <dbReference type="ARBA" id="ARBA00004141"/>
    </source>
</evidence>
<evidence type="ECO:0000256" key="7">
    <source>
        <dbReference type="PROSITE-ProRule" id="PRU00023"/>
    </source>
</evidence>
<dbReference type="EMBL" id="KK198756">
    <property type="protein sequence ID" value="KCW76885.1"/>
    <property type="molecule type" value="Genomic_DNA"/>
</dbReference>
<keyword evidence="2 8" id="KW-0812">Transmembrane</keyword>
<reference evidence="10" key="1">
    <citation type="submission" date="2013-07" db="EMBL/GenBank/DDBJ databases">
        <title>The genome of Eucalyptus grandis.</title>
        <authorList>
            <person name="Schmutz J."/>
            <person name="Hayes R."/>
            <person name="Myburg A."/>
            <person name="Tuskan G."/>
            <person name="Grattapaglia D."/>
            <person name="Rokhsar D.S."/>
        </authorList>
    </citation>
    <scope>NUCLEOTIDE SEQUENCE</scope>
    <source>
        <tissue evidence="10">Leaf extractions</tissue>
    </source>
</reference>
<dbReference type="STRING" id="71139.A0A059CG43"/>
<dbReference type="GO" id="GO:0016020">
    <property type="term" value="C:membrane"/>
    <property type="evidence" value="ECO:0000318"/>
    <property type="project" value="GO_Central"/>
</dbReference>
<organism evidence="10">
    <name type="scientific">Eucalyptus grandis</name>
    <name type="common">Flooded gum</name>
    <dbReference type="NCBI Taxonomy" id="71139"/>
    <lineage>
        <taxon>Eukaryota</taxon>
        <taxon>Viridiplantae</taxon>
        <taxon>Streptophyta</taxon>
        <taxon>Embryophyta</taxon>
        <taxon>Tracheophyta</taxon>
        <taxon>Spermatophyta</taxon>
        <taxon>Magnoliopsida</taxon>
        <taxon>eudicotyledons</taxon>
        <taxon>Gunneridae</taxon>
        <taxon>Pentapetalae</taxon>
        <taxon>rosids</taxon>
        <taxon>malvids</taxon>
        <taxon>Myrtales</taxon>
        <taxon>Myrtaceae</taxon>
        <taxon>Myrtoideae</taxon>
        <taxon>Eucalypteae</taxon>
        <taxon>Eucalyptus</taxon>
    </lineage>
</organism>
<name>A0A059CG43_EUCGR</name>
<feature type="repeat" description="ANK" evidence="7">
    <location>
        <begin position="40"/>
        <end position="72"/>
    </location>
</feature>
<keyword evidence="4 8" id="KW-1133">Transmembrane helix</keyword>
<dbReference type="Gramene" id="KCW76885">
    <property type="protein sequence ID" value="KCW76885"/>
    <property type="gene ID" value="EUGRSUZ_D01231"/>
</dbReference>
<dbReference type="SMART" id="SM00248">
    <property type="entry name" value="ANK"/>
    <property type="match status" value="4"/>
</dbReference>
<evidence type="ECO:0000256" key="6">
    <source>
        <dbReference type="ARBA" id="ARBA00023136"/>
    </source>
</evidence>
<evidence type="ECO:0000313" key="10">
    <source>
        <dbReference type="EMBL" id="KCW76885.1"/>
    </source>
</evidence>
<evidence type="ECO:0000256" key="3">
    <source>
        <dbReference type="ARBA" id="ARBA00022737"/>
    </source>
</evidence>
<evidence type="ECO:0000259" key="9">
    <source>
        <dbReference type="Pfam" id="PF13962"/>
    </source>
</evidence>
<proteinExistence type="predicted"/>
<feature type="domain" description="PGG" evidence="9">
    <location>
        <begin position="245"/>
        <end position="286"/>
    </location>
</feature>
<evidence type="ECO:0000256" key="8">
    <source>
        <dbReference type="SAM" id="Phobius"/>
    </source>
</evidence>
<keyword evidence="5 7" id="KW-0040">ANK repeat</keyword>
<dbReference type="PANTHER" id="PTHR24186">
    <property type="entry name" value="PROTEIN PHOSPHATASE 1 REGULATORY SUBUNIT"/>
    <property type="match status" value="1"/>
</dbReference>
<keyword evidence="3" id="KW-0677">Repeat</keyword>
<dbReference type="OMA" id="VRSCHAS"/>
<dbReference type="PROSITE" id="PS50088">
    <property type="entry name" value="ANK_REPEAT"/>
    <property type="match status" value="1"/>
</dbReference>
<dbReference type="InterPro" id="IPR002110">
    <property type="entry name" value="Ankyrin_rpt"/>
</dbReference>
<evidence type="ECO:0000256" key="4">
    <source>
        <dbReference type="ARBA" id="ARBA00022989"/>
    </source>
</evidence>
<evidence type="ECO:0000256" key="2">
    <source>
        <dbReference type="ARBA" id="ARBA00022692"/>
    </source>
</evidence>
<feature type="transmembrane region" description="Helical" evidence="8">
    <location>
        <begin position="235"/>
        <end position="261"/>
    </location>
</feature>
<dbReference type="PROSITE" id="PS50297">
    <property type="entry name" value="ANK_REP_REGION"/>
    <property type="match status" value="1"/>
</dbReference>
<protein>
    <recommendedName>
        <fullName evidence="9">PGG domain-containing protein</fullName>
    </recommendedName>
</protein>
<comment type="subcellular location">
    <subcellularLocation>
        <location evidence="1">Membrane</location>
        <topology evidence="1">Multi-pass membrane protein</topology>
    </subcellularLocation>
</comment>
<dbReference type="Gene3D" id="1.25.40.20">
    <property type="entry name" value="Ankyrin repeat-containing domain"/>
    <property type="match status" value="1"/>
</dbReference>
<dbReference type="Pfam" id="PF12796">
    <property type="entry name" value="Ank_2"/>
    <property type="match status" value="2"/>
</dbReference>
<sequence length="313" mass="34023">MVTTEEILPYILLLKWEAIGQFKSCGTIAALELLQKSNSHKDTALHYAIRGGHHRVVKLLIEEDPQLCSVNNAANESPLYPATNRGLSHTAELILGAFSSLSSHKGPKGLTTLHTAMYCSLTTFRGHVDVIDELVRSCHASCDIINSKGQTILHAAVINGQVNAVKYITRTPNLEDLVNKQDTDGNTALHLAELHKQYNIYILARDKRVDRLVTNKDHLTALDGFTAHKERPIRYLFQVSIIGLQLLVAVLIATVTFAAVFKLPGGYNRDGPDQGLAILAGRAAFSSGSLSLRGALTCLGCGEPSAHVSLDQE</sequence>
<accession>A0A059CG43</accession>
<dbReference type="PANTHER" id="PTHR24186:SF50">
    <property type="entry name" value="ANKYRIN REPEAT-CONTAINING PROTEIN ITN1-LIKE ISOFORM X1"/>
    <property type="match status" value="1"/>
</dbReference>